<dbReference type="GeneID" id="114854227"/>
<feature type="signal peptide" evidence="2">
    <location>
        <begin position="1"/>
        <end position="22"/>
    </location>
</feature>
<name>A0A6P7MD31_BETSP</name>
<dbReference type="PANTHER" id="PTHR24271:SF87">
    <property type="entry name" value="ARGININE ESTERASE-LIKE-RELATED"/>
    <property type="match status" value="1"/>
</dbReference>
<dbReference type="InParanoid" id="A0A6P7MD31"/>
<dbReference type="InterPro" id="IPR001314">
    <property type="entry name" value="Peptidase_S1A"/>
</dbReference>
<dbReference type="InterPro" id="IPR001254">
    <property type="entry name" value="Trypsin_dom"/>
</dbReference>
<evidence type="ECO:0000313" key="4">
    <source>
        <dbReference type="Proteomes" id="UP000515150"/>
    </source>
</evidence>
<feature type="chain" id="PRO_5028220623" evidence="2">
    <location>
        <begin position="23"/>
        <end position="227"/>
    </location>
</feature>
<dbReference type="PRINTS" id="PR00722">
    <property type="entry name" value="CHYMOTRYPSIN"/>
</dbReference>
<evidence type="ECO:0000259" key="3">
    <source>
        <dbReference type="PROSITE" id="PS50240"/>
    </source>
</evidence>
<dbReference type="KEGG" id="bspl:114854227"/>
<dbReference type="RefSeq" id="XP_029004267.1">
    <property type="nucleotide sequence ID" value="XM_029148434.2"/>
</dbReference>
<proteinExistence type="predicted"/>
<dbReference type="AlphaFoldDB" id="A0A6P7MD31"/>
<dbReference type="Pfam" id="PF00089">
    <property type="entry name" value="Trypsin"/>
    <property type="match status" value="1"/>
</dbReference>
<protein>
    <submittedName>
        <fullName evidence="5">Granzyme E-like isoform X2</fullName>
    </submittedName>
</protein>
<dbReference type="GO" id="GO:0006508">
    <property type="term" value="P:proteolysis"/>
    <property type="evidence" value="ECO:0007669"/>
    <property type="project" value="InterPro"/>
</dbReference>
<dbReference type="PROSITE" id="PS50240">
    <property type="entry name" value="TRYPSIN_DOM"/>
    <property type="match status" value="1"/>
</dbReference>
<dbReference type="Gene3D" id="2.40.10.10">
    <property type="entry name" value="Trypsin-like serine proteases"/>
    <property type="match status" value="2"/>
</dbReference>
<gene>
    <name evidence="5" type="primary">LOC114854227</name>
</gene>
<dbReference type="SUPFAM" id="SSF50494">
    <property type="entry name" value="Trypsin-like serine proteases"/>
    <property type="match status" value="1"/>
</dbReference>
<dbReference type="InterPro" id="IPR009003">
    <property type="entry name" value="Peptidase_S1_PA"/>
</dbReference>
<accession>A0A6P7MD31</accession>
<dbReference type="GO" id="GO:0004252">
    <property type="term" value="F:serine-type endopeptidase activity"/>
    <property type="evidence" value="ECO:0007669"/>
    <property type="project" value="InterPro"/>
</dbReference>
<evidence type="ECO:0000313" key="5">
    <source>
        <dbReference type="RefSeq" id="XP_029004267.1"/>
    </source>
</evidence>
<evidence type="ECO:0000256" key="1">
    <source>
        <dbReference type="ARBA" id="ARBA00023157"/>
    </source>
</evidence>
<dbReference type="PANTHER" id="PTHR24271">
    <property type="entry name" value="KALLIKREIN-RELATED"/>
    <property type="match status" value="1"/>
</dbReference>
<organism evidence="4 5">
    <name type="scientific">Betta splendens</name>
    <name type="common">Siamese fighting fish</name>
    <dbReference type="NCBI Taxonomy" id="158456"/>
    <lineage>
        <taxon>Eukaryota</taxon>
        <taxon>Metazoa</taxon>
        <taxon>Chordata</taxon>
        <taxon>Craniata</taxon>
        <taxon>Vertebrata</taxon>
        <taxon>Euteleostomi</taxon>
        <taxon>Actinopterygii</taxon>
        <taxon>Neopterygii</taxon>
        <taxon>Teleostei</taxon>
        <taxon>Neoteleostei</taxon>
        <taxon>Acanthomorphata</taxon>
        <taxon>Anabantaria</taxon>
        <taxon>Anabantiformes</taxon>
        <taxon>Anabantoidei</taxon>
        <taxon>Osphronemidae</taxon>
        <taxon>Betta</taxon>
    </lineage>
</organism>
<dbReference type="SMART" id="SM00020">
    <property type="entry name" value="Tryp_SPc"/>
    <property type="match status" value="1"/>
</dbReference>
<dbReference type="InterPro" id="IPR043504">
    <property type="entry name" value="Peptidase_S1_PA_chymotrypsin"/>
</dbReference>
<reference evidence="5" key="1">
    <citation type="submission" date="2025-08" db="UniProtKB">
        <authorList>
            <consortium name="RefSeq"/>
        </authorList>
    </citation>
    <scope>IDENTIFICATION</scope>
</reference>
<feature type="domain" description="Peptidase S1" evidence="3">
    <location>
        <begin position="23"/>
        <end position="219"/>
    </location>
</feature>
<sequence>MQGLHKLLLLYVLTGLGQNGHGISGGKTVPKSMMQYMVSLQDGHGKHLCGGFLVSENVLITSASCDKRDPKVVYYGVHNLEEKTKYVNIEKKCKSSDSDIMLVKLTKNVKADKVKTIEIPNSEIDLKVNQRCVVAGWGPEDCKKGPVKELRMVNVSVINCPHNVKDICTCEKGFCEIDAGGPLVCDEKAVGVVIFDKKLNRATIAKISTKQKWIKDKINNLSWKDCW</sequence>
<keyword evidence="2" id="KW-0732">Signal</keyword>
<keyword evidence="4" id="KW-1185">Reference proteome</keyword>
<keyword evidence="1" id="KW-1015">Disulfide bond</keyword>
<evidence type="ECO:0000256" key="2">
    <source>
        <dbReference type="SAM" id="SignalP"/>
    </source>
</evidence>
<dbReference type="Proteomes" id="UP000515150">
    <property type="component" value="Chromosome 4"/>
</dbReference>